<name>A0A1V4QFA6_UNCW3</name>
<gene>
    <name evidence="2" type="ORF">BXT86_05170</name>
</gene>
<evidence type="ECO:0000256" key="1">
    <source>
        <dbReference type="SAM" id="Phobius"/>
    </source>
</evidence>
<evidence type="ECO:0000313" key="3">
    <source>
        <dbReference type="Proteomes" id="UP000191663"/>
    </source>
</evidence>
<comment type="caution">
    <text evidence="2">The sequence shown here is derived from an EMBL/GenBank/DDBJ whole genome shotgun (WGS) entry which is preliminary data.</text>
</comment>
<feature type="transmembrane region" description="Helical" evidence="1">
    <location>
        <begin position="192"/>
        <end position="214"/>
    </location>
</feature>
<keyword evidence="1" id="KW-0812">Transmembrane</keyword>
<keyword evidence="1" id="KW-1133">Transmembrane helix</keyword>
<reference evidence="3" key="1">
    <citation type="submission" date="2017-01" db="EMBL/GenBank/DDBJ databases">
        <title>Novel pathways for hydrocarbon cycling and metabolic interdependencies in hydrothermal sediment communities.</title>
        <authorList>
            <person name="Dombrowski N."/>
            <person name="Seitz K."/>
            <person name="Teske A."/>
            <person name="Baker B."/>
        </authorList>
    </citation>
    <scope>NUCLEOTIDE SEQUENCE [LARGE SCALE GENOMIC DNA]</scope>
</reference>
<proteinExistence type="predicted"/>
<accession>A0A1V4QFA6</accession>
<sequence>MSEPNSKIRIGKSFALHTLKYPYRIFLNSVADRIIWIHPDVISFAAFFISLLIGYLYFRAGDYPILLLINIFLIFLRMTLNTLDGLIALKINRKSMVGEMVNALPDRYADLFIIIGIALSRLCDLSIGMFASLTVLLVSYTGMLGKAIGVSWQQHGPLDKVVRLFLIILASLIQFILSITNHPAISLFNWRSSVLELCMVLFIILGQLTIINRVRGMLDEIKRKESE</sequence>
<organism evidence="2 3">
    <name type="scientific">candidate division WOR-3 bacterium 4484_100</name>
    <dbReference type="NCBI Taxonomy" id="1936077"/>
    <lineage>
        <taxon>Bacteria</taxon>
        <taxon>Bacteria division WOR-3</taxon>
    </lineage>
</organism>
<keyword evidence="1" id="KW-0472">Membrane</keyword>
<dbReference type="AlphaFoldDB" id="A0A1V4QFA6"/>
<feature type="transmembrane region" description="Helical" evidence="1">
    <location>
        <begin position="34"/>
        <end position="58"/>
    </location>
</feature>
<feature type="transmembrane region" description="Helical" evidence="1">
    <location>
        <begin position="111"/>
        <end position="140"/>
    </location>
</feature>
<feature type="transmembrane region" description="Helical" evidence="1">
    <location>
        <begin position="161"/>
        <end position="180"/>
    </location>
</feature>
<dbReference type="EMBL" id="MUKB01000090">
    <property type="protein sequence ID" value="OPX17681.1"/>
    <property type="molecule type" value="Genomic_DNA"/>
</dbReference>
<feature type="transmembrane region" description="Helical" evidence="1">
    <location>
        <begin position="65"/>
        <end position="91"/>
    </location>
</feature>
<protein>
    <recommendedName>
        <fullName evidence="4">CDP-diacylglycerol--glycerol-3-phosphate 3-phosphatidyltransferase</fullName>
    </recommendedName>
</protein>
<dbReference type="InterPro" id="IPR043130">
    <property type="entry name" value="CDP-OH_PTrfase_TM_dom"/>
</dbReference>
<dbReference type="Gene3D" id="1.20.120.1760">
    <property type="match status" value="1"/>
</dbReference>
<evidence type="ECO:0000313" key="2">
    <source>
        <dbReference type="EMBL" id="OPX17681.1"/>
    </source>
</evidence>
<dbReference type="Proteomes" id="UP000191663">
    <property type="component" value="Unassembled WGS sequence"/>
</dbReference>
<evidence type="ECO:0008006" key="4">
    <source>
        <dbReference type="Google" id="ProtNLM"/>
    </source>
</evidence>